<keyword evidence="2" id="KW-1185">Reference proteome</keyword>
<sequence>MWKVEYLRNALEDIKQLDRAQRVQFIKAINKVSGNPLPQAEGGYGKPLGNKGGTNLAGYFKIKLLIVPARADDEVYIITQRLKGCHSGNRLAFV</sequence>
<dbReference type="Proteomes" id="UP000297597">
    <property type="component" value="Unassembled WGS sequence"/>
</dbReference>
<accession>A0A4Y7RPP2</accession>
<proteinExistence type="predicted"/>
<gene>
    <name evidence="1" type="ORF">Pmgp_02081</name>
</gene>
<dbReference type="OrthoDB" id="362883at2"/>
<protein>
    <submittedName>
        <fullName evidence="1">Uncharacterized protein</fullName>
    </submittedName>
</protein>
<dbReference type="AlphaFoldDB" id="A0A4Y7RPP2"/>
<reference evidence="1 2" key="1">
    <citation type="journal article" date="2018" name="Environ. Microbiol.">
        <title>Novel energy conservation strategies and behaviour of Pelotomaculum schinkii driving syntrophic propionate catabolism.</title>
        <authorList>
            <person name="Hidalgo-Ahumada C.A.P."/>
            <person name="Nobu M.K."/>
            <person name="Narihiro T."/>
            <person name="Tamaki H."/>
            <person name="Liu W.T."/>
            <person name="Kamagata Y."/>
            <person name="Stams A.J.M."/>
            <person name="Imachi H."/>
            <person name="Sousa D.Z."/>
        </authorList>
    </citation>
    <scope>NUCLEOTIDE SEQUENCE [LARGE SCALE GENOMIC DNA]</scope>
    <source>
        <strain evidence="1 2">MGP</strain>
    </source>
</reference>
<dbReference type="InterPro" id="IPR035093">
    <property type="entry name" value="RelE/ParE_toxin_dom_sf"/>
</dbReference>
<comment type="caution">
    <text evidence="1">The sequence shown here is derived from an EMBL/GenBank/DDBJ whole genome shotgun (WGS) entry which is preliminary data.</text>
</comment>
<organism evidence="1 2">
    <name type="scientific">Pelotomaculum propionicicum</name>
    <dbReference type="NCBI Taxonomy" id="258475"/>
    <lineage>
        <taxon>Bacteria</taxon>
        <taxon>Bacillati</taxon>
        <taxon>Bacillota</taxon>
        <taxon>Clostridia</taxon>
        <taxon>Eubacteriales</taxon>
        <taxon>Desulfotomaculaceae</taxon>
        <taxon>Pelotomaculum</taxon>
    </lineage>
</organism>
<evidence type="ECO:0000313" key="1">
    <source>
        <dbReference type="EMBL" id="TEB10766.1"/>
    </source>
</evidence>
<evidence type="ECO:0000313" key="2">
    <source>
        <dbReference type="Proteomes" id="UP000297597"/>
    </source>
</evidence>
<dbReference type="Gene3D" id="3.30.2310.20">
    <property type="entry name" value="RelE-like"/>
    <property type="match status" value="1"/>
</dbReference>
<dbReference type="RefSeq" id="WP_134213925.1">
    <property type="nucleotide sequence ID" value="NZ_QFFZ01000021.1"/>
</dbReference>
<dbReference type="SUPFAM" id="SSF143011">
    <property type="entry name" value="RelE-like"/>
    <property type="match status" value="1"/>
</dbReference>
<name>A0A4Y7RPP2_9FIRM</name>
<dbReference type="EMBL" id="QFFZ01000021">
    <property type="protein sequence ID" value="TEB10766.1"/>
    <property type="molecule type" value="Genomic_DNA"/>
</dbReference>